<feature type="region of interest" description="Disordered" evidence="1">
    <location>
        <begin position="846"/>
        <end position="876"/>
    </location>
</feature>
<dbReference type="Gene3D" id="2.130.10.10">
    <property type="entry name" value="YVTN repeat-like/Quinoprotein amine dehydrogenase"/>
    <property type="match status" value="5"/>
</dbReference>
<dbReference type="InterPro" id="IPR015943">
    <property type="entry name" value="WD40/YVTN_repeat-like_dom_sf"/>
</dbReference>
<dbReference type="InterPro" id="IPR052025">
    <property type="entry name" value="Xyloglucanase_GH74"/>
</dbReference>
<dbReference type="InterPro" id="IPR036278">
    <property type="entry name" value="Sialidase_sf"/>
</dbReference>
<feature type="compositionally biased region" description="Basic and acidic residues" evidence="1">
    <location>
        <begin position="846"/>
        <end position="858"/>
    </location>
</feature>
<name>A0A381QKU3_9ZZZZ</name>
<dbReference type="PANTHER" id="PTHR43739">
    <property type="entry name" value="XYLOGLUCANASE (EUROFUNG)"/>
    <property type="match status" value="1"/>
</dbReference>
<evidence type="ECO:0000313" key="2">
    <source>
        <dbReference type="EMBL" id="SUZ78637.1"/>
    </source>
</evidence>
<organism evidence="2">
    <name type="scientific">marine metagenome</name>
    <dbReference type="NCBI Taxonomy" id="408172"/>
    <lineage>
        <taxon>unclassified sequences</taxon>
        <taxon>metagenomes</taxon>
        <taxon>ecological metagenomes</taxon>
    </lineage>
</organism>
<sequence>MQPYRVRLFLSVFFLVISAGPWSRQHLTAQRLDEALLDNLEYREIGPTRQSGRFVDIAVPNQRPYTFYIATASGGLWKTENNGITFDVLFTDQDVFSIGAITVAPSDPDILYLGSGEANNSRSSYWGDGVYKSTDAGESWTHLGLPESHHIGRIVVHPLNPDIVYVAALGHLYSENEERGLYKTTNGGDSWTRVLGPEIEGRRIGVVDVVMDPTDTQTLYAASYDKVRLPFTFDLGGPGSRLYKSTNGGDSWIQLGAGLPEGMLGRIGVDIYERDPSIVYVTIENANKNDMPEEERRQELLDHESSRGMIGGEVYRSDDAGITWDKVSPDGQSIGGGPAYYYGQIIIDPNDADIVHVLSARSWGTSNGGETWESGPLGFGGDDHALWIDPDNSNHMILGYDHGLGITYDGAENWYHPDFQSLAQFYAVGIDMSHPYRVAGGLQDNGSHMAYSTNPSGGPIYFEMWDRVGGGDGMYNEFDTCNNRFLYNESQFGPISRLDLWTGDRKGIRYDDPDMRYNWNAPIVVSAHDCDVIYHAGNKVMRSSFRGENWEMISEDLTKADPATLTTGKGGDGNIQYATITSLDESPLKAGLLWVGTDDGNVQVTQDDGLSWELLNNNIPNNPEYWVSRVEASHHDLGTAYISYTGYRRDDFRPFVYKTSDFGESWTDISSNLPAEPINVIREHHTNPDLLFVGTEFQIWVSIDGGGNWTSMKLDMPASPVHDMKIHPRENDLVAATHGRGIYITDISSLAELNPEVLAKDAHFFEPEPKVRWVSPDLTNYSSSNFNGESEPEGAAMYYYLSGEASDSVTFTVYQNALPVAEIKGPADAGIHRVLWDMEKRIERSTAEQDRLRDDDGGGRGGGRGGRGGAPRDNIRYAYSSAPEGQYTVIMSVDGQEQEQNITILKDEWWMDRR</sequence>
<feature type="compositionally biased region" description="Gly residues" evidence="1">
    <location>
        <begin position="859"/>
        <end position="869"/>
    </location>
</feature>
<protein>
    <submittedName>
        <fullName evidence="2">Uncharacterized protein</fullName>
    </submittedName>
</protein>
<dbReference type="EMBL" id="UINC01001360">
    <property type="protein sequence ID" value="SUZ78637.1"/>
    <property type="molecule type" value="Genomic_DNA"/>
</dbReference>
<evidence type="ECO:0000256" key="1">
    <source>
        <dbReference type="SAM" id="MobiDB-lite"/>
    </source>
</evidence>
<gene>
    <name evidence="2" type="ORF">METZ01_LOCUS31491</name>
</gene>
<reference evidence="2" key="1">
    <citation type="submission" date="2018-05" db="EMBL/GenBank/DDBJ databases">
        <authorList>
            <person name="Lanie J.A."/>
            <person name="Ng W.-L."/>
            <person name="Kazmierczak K.M."/>
            <person name="Andrzejewski T.M."/>
            <person name="Davidsen T.M."/>
            <person name="Wayne K.J."/>
            <person name="Tettelin H."/>
            <person name="Glass J.I."/>
            <person name="Rusch D."/>
            <person name="Podicherti R."/>
            <person name="Tsui H.-C.T."/>
            <person name="Winkler M.E."/>
        </authorList>
    </citation>
    <scope>NUCLEOTIDE SEQUENCE</scope>
</reference>
<proteinExistence type="predicted"/>
<accession>A0A381QKU3</accession>
<dbReference type="AlphaFoldDB" id="A0A381QKU3"/>
<dbReference type="PANTHER" id="PTHR43739:SF5">
    <property type="entry name" value="EXO-ALPHA-SIALIDASE"/>
    <property type="match status" value="1"/>
</dbReference>
<dbReference type="SUPFAM" id="SSF50939">
    <property type="entry name" value="Sialidases"/>
    <property type="match status" value="1"/>
</dbReference>
<dbReference type="GO" id="GO:0010411">
    <property type="term" value="P:xyloglucan metabolic process"/>
    <property type="evidence" value="ECO:0007669"/>
    <property type="project" value="TreeGrafter"/>
</dbReference>
<dbReference type="SUPFAM" id="SSF110296">
    <property type="entry name" value="Oligoxyloglucan reducing end-specific cellobiohydrolase"/>
    <property type="match status" value="1"/>
</dbReference>